<dbReference type="InterPro" id="IPR003749">
    <property type="entry name" value="ThiS/MoaD-like"/>
</dbReference>
<accession>A0A933GKD3</accession>
<evidence type="ECO:0000313" key="2">
    <source>
        <dbReference type="Proteomes" id="UP000772181"/>
    </source>
</evidence>
<dbReference type="AlphaFoldDB" id="A0A933GKD3"/>
<gene>
    <name evidence="1" type="ORF">HY730_01480</name>
</gene>
<dbReference type="NCBIfam" id="TIGR01687">
    <property type="entry name" value="moaD_arch"/>
    <property type="match status" value="1"/>
</dbReference>
<dbReference type="InterPro" id="IPR016155">
    <property type="entry name" value="Mopterin_synth/thiamin_S_b"/>
</dbReference>
<sequence length="91" mass="10270">MVKIEVNYYTTFAKITGKSYETVEMENPTLRELVTQLLRKYGRKLSEITWDEAQGDLKNGISVLINGRNLPLDTKLQSSDQVAFLMPMAGG</sequence>
<dbReference type="Proteomes" id="UP000772181">
    <property type="component" value="Unassembled WGS sequence"/>
</dbReference>
<dbReference type="Gene3D" id="3.10.20.30">
    <property type="match status" value="1"/>
</dbReference>
<dbReference type="EMBL" id="JACQWF010000069">
    <property type="protein sequence ID" value="MBI4595031.1"/>
    <property type="molecule type" value="Genomic_DNA"/>
</dbReference>
<evidence type="ECO:0000313" key="1">
    <source>
        <dbReference type="EMBL" id="MBI4595031.1"/>
    </source>
</evidence>
<dbReference type="CDD" id="cd17040">
    <property type="entry name" value="Ubl_MoaD_like"/>
    <property type="match status" value="1"/>
</dbReference>
<organism evidence="1 2">
    <name type="scientific">Tectimicrobiota bacterium</name>
    <dbReference type="NCBI Taxonomy" id="2528274"/>
    <lineage>
        <taxon>Bacteria</taxon>
        <taxon>Pseudomonadati</taxon>
        <taxon>Nitrospinota/Tectimicrobiota group</taxon>
        <taxon>Candidatus Tectimicrobiota</taxon>
    </lineage>
</organism>
<dbReference type="SUPFAM" id="SSF54285">
    <property type="entry name" value="MoaD/ThiS"/>
    <property type="match status" value="1"/>
</dbReference>
<protein>
    <submittedName>
        <fullName evidence="1">MoaD family protein</fullName>
    </submittedName>
</protein>
<name>A0A933GKD3_UNCTE</name>
<comment type="caution">
    <text evidence="1">The sequence shown here is derived from an EMBL/GenBank/DDBJ whole genome shotgun (WGS) entry which is preliminary data.</text>
</comment>
<dbReference type="InterPro" id="IPR012675">
    <property type="entry name" value="Beta-grasp_dom_sf"/>
</dbReference>
<dbReference type="InterPro" id="IPR010038">
    <property type="entry name" value="MoaD_arc-typ"/>
</dbReference>
<proteinExistence type="predicted"/>
<dbReference type="Pfam" id="PF02597">
    <property type="entry name" value="ThiS"/>
    <property type="match status" value="1"/>
</dbReference>
<reference evidence="1" key="1">
    <citation type="submission" date="2020-07" db="EMBL/GenBank/DDBJ databases">
        <title>Huge and variable diversity of episymbiotic CPR bacteria and DPANN archaea in groundwater ecosystems.</title>
        <authorList>
            <person name="He C.Y."/>
            <person name="Keren R."/>
            <person name="Whittaker M."/>
            <person name="Farag I.F."/>
            <person name="Doudna J."/>
            <person name="Cate J.H.D."/>
            <person name="Banfield J.F."/>
        </authorList>
    </citation>
    <scope>NUCLEOTIDE SEQUENCE</scope>
    <source>
        <strain evidence="1">NC_groundwater_1482_Ag_S-0.65um_47_24</strain>
    </source>
</reference>